<keyword evidence="5" id="KW-1185">Reference proteome</keyword>
<dbReference type="CDD" id="cd19540">
    <property type="entry name" value="LCL_NRPS-like"/>
    <property type="match status" value="1"/>
</dbReference>
<dbReference type="GO" id="GO:0031177">
    <property type="term" value="F:phosphopantetheine binding"/>
    <property type="evidence" value="ECO:0007669"/>
    <property type="project" value="TreeGrafter"/>
</dbReference>
<comment type="caution">
    <text evidence="4">The sequence shown here is derived from an EMBL/GenBank/DDBJ whole genome shotgun (WGS) entry which is preliminary data.</text>
</comment>
<sequence>MIPLSFAQRRLWFIDRFEGPSATYNIPFLARLHGKLDRDALAAALRDVVVRHESLRTVFVVDDDGVPAQRVVPAEELRVDVPLVEAGPDEVDAAVSQAVAHTFDLSSEIPVRATVVRSGPEEYVLVLNIHHIAADGESMVPLTQDLADAYRARLGSQAPDWPELPVQYREYTLWQREVLGDESDPESVLSAQLRYWQDELAGAVQQLQLPTDRPRPSVISHRGDMVDFAVEPELVAAAEELARAHGATTPMVMQAALVVLLHHLGAGDDIPLGNTVAGRTDEALLDLVGFFVNTWVLRADLSGNPSFEEVLGRVRDKALSAYDNQEAPFERLVELLNPERSTAYHPLFQVMFTWQSSDRIDLDLPGVTGALEAVPTRTAKFDLEFNFAVDPADDSMRCVLEYATDLFDRGTVEDIGARFLRILRAFGTDPGRSVGSVDVLLPGERERLARFAGSAAPTPELTVPELFEQQLAVEPDALAVQCGEVSLTYRQLDQRADRLARALLERGVDTEFLVGLALPRSADLVVAMLGIMKSGAAYLPIDPRFPSRRLSVVLEQARPALLLTDAETAPVLPEHDIPSVFLDDLDLDGADAGPAEDALGVDLRPDNLAYVMYTSGSTGTPKGVAITHHGVVNGVLRLATVVGVGPGSRMLAGTSINFDVSVFEIMTALTTGGSVEVVRDVLELGEREGWLGSVISSVPSVFSEVLDQIVGKTSVDTLVFAGEALPPSLVERARKAFPGVRVVNSYGQTESFYAGTFTVDAGEDWDASHGVPIGEPLGNMRAYVLGPGLVPVPPGVVGELYVAGAVGRGYYGRPGLTAERFVPDPFGPAGSRMYRTGDLARWNREGRLEYVGRGDGQVKIRGLRIEPGEVEAALSAHPGVAQAVVTVHERAGAKQLVGYVVPVGVIGTDPGAAESIGDLHVDLTAGVSVPELRKFVAGRLPEFMVPSAFVVLDRLPLAPN</sequence>
<name>A0A5R9FUD3_9ACTN</name>
<dbReference type="RefSeq" id="WP_138047913.1">
    <property type="nucleotide sequence ID" value="NZ_VBZC01000033.1"/>
</dbReference>
<dbReference type="SUPFAM" id="SSF56801">
    <property type="entry name" value="Acetyl-CoA synthetase-like"/>
    <property type="match status" value="1"/>
</dbReference>
<dbReference type="Gene3D" id="3.30.300.30">
    <property type="match status" value="1"/>
</dbReference>
<dbReference type="NCBIfam" id="TIGR01733">
    <property type="entry name" value="AA-adenyl-dom"/>
    <property type="match status" value="1"/>
</dbReference>
<evidence type="ECO:0000313" key="5">
    <source>
        <dbReference type="Proteomes" id="UP000305906"/>
    </source>
</evidence>
<dbReference type="PROSITE" id="PS00455">
    <property type="entry name" value="AMP_BINDING"/>
    <property type="match status" value="1"/>
</dbReference>
<dbReference type="Proteomes" id="UP000305906">
    <property type="component" value="Unassembled WGS sequence"/>
</dbReference>
<evidence type="ECO:0000259" key="3">
    <source>
        <dbReference type="Pfam" id="PF13193"/>
    </source>
</evidence>
<dbReference type="InterPro" id="IPR023213">
    <property type="entry name" value="CAT-like_dom_sf"/>
</dbReference>
<accession>A0A5R9FUD3</accession>
<dbReference type="InterPro" id="IPR001242">
    <property type="entry name" value="Condensation_dom"/>
</dbReference>
<dbReference type="Gene3D" id="3.40.50.980">
    <property type="match status" value="2"/>
</dbReference>
<dbReference type="InterPro" id="IPR010071">
    <property type="entry name" value="AA_adenyl_dom"/>
</dbReference>
<dbReference type="AlphaFoldDB" id="A0A5R9FUD3"/>
<evidence type="ECO:0000259" key="2">
    <source>
        <dbReference type="Pfam" id="PF00668"/>
    </source>
</evidence>
<dbReference type="InterPro" id="IPR020845">
    <property type="entry name" value="AMP-binding_CS"/>
</dbReference>
<dbReference type="Gene3D" id="2.30.38.10">
    <property type="entry name" value="Luciferase, Domain 3"/>
    <property type="match status" value="1"/>
</dbReference>
<evidence type="ECO:0000259" key="1">
    <source>
        <dbReference type="Pfam" id="PF00501"/>
    </source>
</evidence>
<dbReference type="CDD" id="cd05930">
    <property type="entry name" value="A_NRPS"/>
    <property type="match status" value="1"/>
</dbReference>
<dbReference type="GO" id="GO:0008610">
    <property type="term" value="P:lipid biosynthetic process"/>
    <property type="evidence" value="ECO:0007669"/>
    <property type="project" value="UniProtKB-ARBA"/>
</dbReference>
<dbReference type="Pfam" id="PF00501">
    <property type="entry name" value="AMP-binding"/>
    <property type="match status" value="1"/>
</dbReference>
<dbReference type="InterPro" id="IPR000873">
    <property type="entry name" value="AMP-dep_synth/lig_dom"/>
</dbReference>
<gene>
    <name evidence="4" type="ORF">FE633_27720</name>
</gene>
<evidence type="ECO:0000313" key="4">
    <source>
        <dbReference type="EMBL" id="TLS43125.1"/>
    </source>
</evidence>
<dbReference type="GO" id="GO:0003824">
    <property type="term" value="F:catalytic activity"/>
    <property type="evidence" value="ECO:0007669"/>
    <property type="project" value="InterPro"/>
</dbReference>
<dbReference type="GO" id="GO:0005737">
    <property type="term" value="C:cytoplasm"/>
    <property type="evidence" value="ECO:0007669"/>
    <property type="project" value="TreeGrafter"/>
</dbReference>
<feature type="domain" description="AMP-binding enzyme C-terminal" evidence="3">
    <location>
        <begin position="869"/>
        <end position="957"/>
    </location>
</feature>
<dbReference type="SUPFAM" id="SSF52777">
    <property type="entry name" value="CoA-dependent acyltransferases"/>
    <property type="match status" value="2"/>
</dbReference>
<dbReference type="GO" id="GO:0044550">
    <property type="term" value="P:secondary metabolite biosynthetic process"/>
    <property type="evidence" value="ECO:0007669"/>
    <property type="project" value="TreeGrafter"/>
</dbReference>
<dbReference type="Pfam" id="PF00668">
    <property type="entry name" value="Condensation"/>
    <property type="match status" value="1"/>
</dbReference>
<dbReference type="Pfam" id="PF13193">
    <property type="entry name" value="AMP-binding_C"/>
    <property type="match status" value="1"/>
</dbReference>
<proteinExistence type="predicted"/>
<dbReference type="FunFam" id="3.40.50.980:FF:000001">
    <property type="entry name" value="Non-ribosomal peptide synthetase"/>
    <property type="match status" value="1"/>
</dbReference>
<dbReference type="Gene3D" id="3.30.559.10">
    <property type="entry name" value="Chloramphenicol acetyltransferase-like domain"/>
    <property type="match status" value="1"/>
</dbReference>
<dbReference type="EMBL" id="VBZC01000033">
    <property type="protein sequence ID" value="TLS43125.1"/>
    <property type="molecule type" value="Genomic_DNA"/>
</dbReference>
<dbReference type="GO" id="GO:0043041">
    <property type="term" value="P:amino acid activation for nonribosomal peptide biosynthetic process"/>
    <property type="evidence" value="ECO:0007669"/>
    <property type="project" value="TreeGrafter"/>
</dbReference>
<dbReference type="PANTHER" id="PTHR45527">
    <property type="entry name" value="NONRIBOSOMAL PEPTIDE SYNTHETASE"/>
    <property type="match status" value="1"/>
</dbReference>
<feature type="non-terminal residue" evidence="4">
    <location>
        <position position="960"/>
    </location>
</feature>
<protein>
    <submittedName>
        <fullName evidence="4">Amino acid adenylation domain-containing protein</fullName>
    </submittedName>
</protein>
<dbReference type="InterPro" id="IPR045851">
    <property type="entry name" value="AMP-bd_C_sf"/>
</dbReference>
<feature type="domain" description="Condensation" evidence="2">
    <location>
        <begin position="1"/>
        <end position="448"/>
    </location>
</feature>
<reference evidence="4 5" key="1">
    <citation type="submission" date="2019-05" db="EMBL/GenBank/DDBJ databases">
        <title>Streptomyces sp. NEAU-C151, a novel actinomycete isolated from soil.</title>
        <authorList>
            <person name="Han L."/>
            <person name="Jiang H."/>
        </authorList>
    </citation>
    <scope>NUCLEOTIDE SEQUENCE [LARGE SCALE GENOMIC DNA]</scope>
    <source>
        <strain evidence="4 5">NEAU-C151</strain>
    </source>
</reference>
<organism evidence="4 5">
    <name type="scientific">Streptomyces montanus</name>
    <dbReference type="NCBI Taxonomy" id="2580423"/>
    <lineage>
        <taxon>Bacteria</taxon>
        <taxon>Bacillati</taxon>
        <taxon>Actinomycetota</taxon>
        <taxon>Actinomycetes</taxon>
        <taxon>Kitasatosporales</taxon>
        <taxon>Streptomycetaceae</taxon>
        <taxon>Streptomyces</taxon>
    </lineage>
</organism>
<feature type="domain" description="AMP-dependent synthetase/ligase" evidence="1">
    <location>
        <begin position="467"/>
        <end position="811"/>
    </location>
</feature>
<dbReference type="PANTHER" id="PTHR45527:SF1">
    <property type="entry name" value="FATTY ACID SYNTHASE"/>
    <property type="match status" value="1"/>
</dbReference>
<dbReference type="Gene3D" id="3.30.559.30">
    <property type="entry name" value="Nonribosomal peptide synthetase, condensation domain"/>
    <property type="match status" value="1"/>
</dbReference>
<dbReference type="InterPro" id="IPR025110">
    <property type="entry name" value="AMP-bd_C"/>
</dbReference>